<evidence type="ECO:0008006" key="4">
    <source>
        <dbReference type="Google" id="ProtNLM"/>
    </source>
</evidence>
<dbReference type="AlphaFoldDB" id="A0A9D3WCT4"/>
<evidence type="ECO:0000313" key="2">
    <source>
        <dbReference type="EMBL" id="KAH1121707.1"/>
    </source>
</evidence>
<sequence>MGLQMTVGKGALLAKGLGRNLQGGVQEPMLKEKRDHFSLGFRPDPRQKRK</sequence>
<accession>A0A9D3WCT4</accession>
<dbReference type="OrthoDB" id="10500317at2759"/>
<dbReference type="Proteomes" id="UP000828251">
    <property type="component" value="Unassembled WGS sequence"/>
</dbReference>
<organism evidence="2 3">
    <name type="scientific">Gossypium stocksii</name>
    <dbReference type="NCBI Taxonomy" id="47602"/>
    <lineage>
        <taxon>Eukaryota</taxon>
        <taxon>Viridiplantae</taxon>
        <taxon>Streptophyta</taxon>
        <taxon>Embryophyta</taxon>
        <taxon>Tracheophyta</taxon>
        <taxon>Spermatophyta</taxon>
        <taxon>Magnoliopsida</taxon>
        <taxon>eudicotyledons</taxon>
        <taxon>Gunneridae</taxon>
        <taxon>Pentapetalae</taxon>
        <taxon>rosids</taxon>
        <taxon>malvids</taxon>
        <taxon>Malvales</taxon>
        <taxon>Malvaceae</taxon>
        <taxon>Malvoideae</taxon>
        <taxon>Gossypium</taxon>
    </lineage>
</organism>
<name>A0A9D3WCT4_9ROSI</name>
<feature type="region of interest" description="Disordered" evidence="1">
    <location>
        <begin position="24"/>
        <end position="50"/>
    </location>
</feature>
<comment type="caution">
    <text evidence="2">The sequence shown here is derived from an EMBL/GenBank/DDBJ whole genome shotgun (WGS) entry which is preliminary data.</text>
</comment>
<keyword evidence="3" id="KW-1185">Reference proteome</keyword>
<dbReference type="PANTHER" id="PTHR32108">
    <property type="entry name" value="DNA-DIRECTED RNA POLYMERASE SUBUNIT ALPHA"/>
    <property type="match status" value="1"/>
</dbReference>
<dbReference type="EMBL" id="JAIQCV010000002">
    <property type="protein sequence ID" value="KAH1121707.1"/>
    <property type="molecule type" value="Genomic_DNA"/>
</dbReference>
<feature type="compositionally biased region" description="Basic and acidic residues" evidence="1">
    <location>
        <begin position="29"/>
        <end position="50"/>
    </location>
</feature>
<evidence type="ECO:0000313" key="3">
    <source>
        <dbReference type="Proteomes" id="UP000828251"/>
    </source>
</evidence>
<protein>
    <recommendedName>
        <fullName evidence="4">G-patch domain-containing protein</fullName>
    </recommendedName>
</protein>
<reference evidence="2 3" key="1">
    <citation type="journal article" date="2021" name="Plant Biotechnol. J.">
        <title>Multi-omics assisted identification of the key and species-specific regulatory components of drought-tolerant mechanisms in Gossypium stocksii.</title>
        <authorList>
            <person name="Yu D."/>
            <person name="Ke L."/>
            <person name="Zhang D."/>
            <person name="Wu Y."/>
            <person name="Sun Y."/>
            <person name="Mei J."/>
            <person name="Sun J."/>
            <person name="Sun Y."/>
        </authorList>
    </citation>
    <scope>NUCLEOTIDE SEQUENCE [LARGE SCALE GENOMIC DNA]</scope>
    <source>
        <strain evidence="3">cv. E1</strain>
        <tissue evidence="2">Leaf</tissue>
    </source>
</reference>
<dbReference type="PANTHER" id="PTHR32108:SF5">
    <property type="entry name" value="DYNACTIN SUBUNIT 1-LIKE"/>
    <property type="match status" value="1"/>
</dbReference>
<gene>
    <name evidence="2" type="ORF">J1N35_004867</name>
</gene>
<evidence type="ECO:0000256" key="1">
    <source>
        <dbReference type="SAM" id="MobiDB-lite"/>
    </source>
</evidence>
<proteinExistence type="predicted"/>